<evidence type="ECO:0000313" key="7">
    <source>
        <dbReference type="EMBL" id="MBB5686914.1"/>
    </source>
</evidence>
<dbReference type="Pfam" id="PF02353">
    <property type="entry name" value="CMAS"/>
    <property type="match status" value="1"/>
</dbReference>
<dbReference type="EC" id="2.1.1.79" evidence="7"/>
<dbReference type="InterPro" id="IPR050723">
    <property type="entry name" value="CFA/CMAS"/>
</dbReference>
<dbReference type="CDD" id="cd02440">
    <property type="entry name" value="AdoMet_MTases"/>
    <property type="match status" value="1"/>
</dbReference>
<dbReference type="SUPFAM" id="SSF53335">
    <property type="entry name" value="S-adenosyl-L-methionine-dependent methyltransferases"/>
    <property type="match status" value="1"/>
</dbReference>
<proteinExistence type="inferred from homology"/>
<comment type="caution">
    <text evidence="7">The sequence shown here is derived from an EMBL/GenBank/DDBJ whole genome shotgun (WGS) entry which is preliminary data.</text>
</comment>
<evidence type="ECO:0000256" key="6">
    <source>
        <dbReference type="PIRSR" id="PIRSR003085-1"/>
    </source>
</evidence>
<comment type="similarity">
    <text evidence="1">Belongs to the CFA/CMAS family.</text>
</comment>
<evidence type="ECO:0000256" key="4">
    <source>
        <dbReference type="ARBA" id="ARBA00022691"/>
    </source>
</evidence>
<evidence type="ECO:0000256" key="5">
    <source>
        <dbReference type="ARBA" id="ARBA00023098"/>
    </source>
</evidence>
<dbReference type="PANTHER" id="PTHR43667:SF2">
    <property type="entry name" value="FATTY ACID C-METHYL TRANSFERASE"/>
    <property type="match status" value="1"/>
</dbReference>
<evidence type="ECO:0000256" key="3">
    <source>
        <dbReference type="ARBA" id="ARBA00022679"/>
    </source>
</evidence>
<dbReference type="GO" id="GO:0008610">
    <property type="term" value="P:lipid biosynthetic process"/>
    <property type="evidence" value="ECO:0007669"/>
    <property type="project" value="InterPro"/>
</dbReference>
<accession>A0A7W9EFC0</accession>
<sequence>MMDADDGISGKLRRGTRMARLLAPLFHRILDRIDRGLDAGELEGWLPDGSVRLLGGRAPGPKVIVKLKSWMALVRLIRSGSAGWYLAWEKGEWSSPDPVSLFDLFMRNRAGLGGTARARGLSRLAKRIGHALRRNDRKGARRNIEFHYDLGNDFYSAWLDKTMSYSSALFDEALLESEPLEAAQSRKIHALLDRLALRPDDRLIEIGCGWGGLAEVAARDYGVDVTGITLSIEQKRFAELRMAGAGLGPKTRFELVDYRDAKGQYDALASVEMVEAVGREYWETYLRALHGLLKPGGRAAIQYISIADDVFESYAESMDFIQAYVFPGGMLMSESRFRALVEKTGFEWEDRRGFGLHYAETLRRWRVNFDAAAALGRLPAQFDRRFINLWRYYLMYCEGGFRGGGIEVAQVTLIKR</sequence>
<evidence type="ECO:0000256" key="1">
    <source>
        <dbReference type="ARBA" id="ARBA00010815"/>
    </source>
</evidence>
<dbReference type="Gene3D" id="3.40.50.150">
    <property type="entry name" value="Vaccinia Virus protein VP39"/>
    <property type="match status" value="1"/>
</dbReference>
<dbReference type="PIRSF" id="PIRSF003085">
    <property type="entry name" value="CMAS"/>
    <property type="match status" value="1"/>
</dbReference>
<dbReference type="AlphaFoldDB" id="A0A7W9EFC0"/>
<protein>
    <submittedName>
        <fullName evidence="7">Cyclopropane-fatty-acyl-phospholipid synthase</fullName>
        <ecNumber evidence="7">2.1.1.79</ecNumber>
    </submittedName>
</protein>
<dbReference type="EMBL" id="JACIJC010000005">
    <property type="protein sequence ID" value="MBB5686914.1"/>
    <property type="molecule type" value="Genomic_DNA"/>
</dbReference>
<keyword evidence="8" id="KW-1185">Reference proteome</keyword>
<dbReference type="GO" id="GO:0032259">
    <property type="term" value="P:methylation"/>
    <property type="evidence" value="ECO:0007669"/>
    <property type="project" value="UniProtKB-KW"/>
</dbReference>
<keyword evidence="5" id="KW-0443">Lipid metabolism</keyword>
<gene>
    <name evidence="7" type="ORF">FHS49_002942</name>
</gene>
<organism evidence="7 8">
    <name type="scientific">Sphingobium boeckii</name>
    <dbReference type="NCBI Taxonomy" id="1082345"/>
    <lineage>
        <taxon>Bacteria</taxon>
        <taxon>Pseudomonadati</taxon>
        <taxon>Pseudomonadota</taxon>
        <taxon>Alphaproteobacteria</taxon>
        <taxon>Sphingomonadales</taxon>
        <taxon>Sphingomonadaceae</taxon>
        <taxon>Sphingobium</taxon>
    </lineage>
</organism>
<dbReference type="GO" id="GO:0008825">
    <property type="term" value="F:cyclopropane-fatty-acyl-phospholipid synthase activity"/>
    <property type="evidence" value="ECO:0007669"/>
    <property type="project" value="UniProtKB-EC"/>
</dbReference>
<dbReference type="Proteomes" id="UP000549617">
    <property type="component" value="Unassembled WGS sequence"/>
</dbReference>
<keyword evidence="4" id="KW-0949">S-adenosyl-L-methionine</keyword>
<keyword evidence="3 7" id="KW-0808">Transferase</keyword>
<evidence type="ECO:0000313" key="8">
    <source>
        <dbReference type="Proteomes" id="UP000549617"/>
    </source>
</evidence>
<name>A0A7W9EFC0_9SPHN</name>
<evidence type="ECO:0000256" key="2">
    <source>
        <dbReference type="ARBA" id="ARBA00022603"/>
    </source>
</evidence>
<reference evidence="7 8" key="1">
    <citation type="submission" date="2020-08" db="EMBL/GenBank/DDBJ databases">
        <title>Genomic Encyclopedia of Type Strains, Phase IV (KMG-IV): sequencing the most valuable type-strain genomes for metagenomic binning, comparative biology and taxonomic classification.</title>
        <authorList>
            <person name="Goeker M."/>
        </authorList>
    </citation>
    <scope>NUCLEOTIDE SEQUENCE [LARGE SCALE GENOMIC DNA]</scope>
    <source>
        <strain evidence="7 8">DSM 25079</strain>
    </source>
</reference>
<keyword evidence="2 7" id="KW-0489">Methyltransferase</keyword>
<dbReference type="InterPro" id="IPR003333">
    <property type="entry name" value="CMAS"/>
</dbReference>
<dbReference type="InterPro" id="IPR029063">
    <property type="entry name" value="SAM-dependent_MTases_sf"/>
</dbReference>
<feature type="active site" evidence="6">
    <location>
        <position position="397"/>
    </location>
</feature>
<dbReference type="PANTHER" id="PTHR43667">
    <property type="entry name" value="CYCLOPROPANE-FATTY-ACYL-PHOSPHOLIPID SYNTHASE"/>
    <property type="match status" value="1"/>
</dbReference>